<comment type="caution">
    <text evidence="6">The sequence shown here is derived from an EMBL/GenBank/DDBJ whole genome shotgun (WGS) entry which is preliminary data.</text>
</comment>
<evidence type="ECO:0000313" key="7">
    <source>
        <dbReference type="Proteomes" id="UP000650511"/>
    </source>
</evidence>
<keyword evidence="3 5" id="KW-0547">Nucleotide-binding</keyword>
<proteinExistence type="inferred from homology"/>
<keyword evidence="7" id="KW-1185">Reference proteome</keyword>
<feature type="binding site" evidence="5">
    <location>
        <position position="135"/>
    </location>
    <ligand>
        <name>phosphoenolpyruvate</name>
        <dbReference type="ChEBI" id="CHEBI:58702"/>
    </ligand>
</feature>
<comment type="function">
    <text evidence="5">Guanylyltransferase that catalyzes the activation of phosphoenolpyruvate (PEP) as enolpyruvoyl-2-diphospho-5'-guanosine, via the condensation of PEP with GTP. It is involved in the biosynthesis of coenzyme F420, a hydride carrier cofactor.</text>
</comment>
<reference evidence="6" key="2">
    <citation type="submission" date="2020-09" db="EMBL/GenBank/DDBJ databases">
        <authorList>
            <person name="Sun Q."/>
            <person name="Zhou Y."/>
        </authorList>
    </citation>
    <scope>NUCLEOTIDE SEQUENCE</scope>
    <source>
        <strain evidence="6">CGMCC 1.14988</strain>
    </source>
</reference>
<dbReference type="GO" id="GO:0043814">
    <property type="term" value="F:phospholactate guanylyltransferase activity"/>
    <property type="evidence" value="ECO:0007669"/>
    <property type="project" value="InterPro"/>
</dbReference>
<dbReference type="HAMAP" id="MF_02114">
    <property type="entry name" value="CofC"/>
    <property type="match status" value="1"/>
</dbReference>
<evidence type="ECO:0000256" key="2">
    <source>
        <dbReference type="ARBA" id="ARBA00022695"/>
    </source>
</evidence>
<dbReference type="AlphaFoldDB" id="A0A8J3AEL9"/>
<feature type="binding site" evidence="5">
    <location>
        <position position="154"/>
    </location>
    <ligand>
        <name>phosphoenolpyruvate</name>
        <dbReference type="ChEBI" id="CHEBI:58702"/>
    </ligand>
</feature>
<evidence type="ECO:0000256" key="3">
    <source>
        <dbReference type="ARBA" id="ARBA00022741"/>
    </source>
</evidence>
<dbReference type="GO" id="GO:0052645">
    <property type="term" value="P:F420-0 metabolic process"/>
    <property type="evidence" value="ECO:0007669"/>
    <property type="project" value="UniProtKB-UniRule"/>
</dbReference>
<name>A0A8J3AEL9_9ACTN</name>
<dbReference type="UniPathway" id="UPA00071"/>
<evidence type="ECO:0000313" key="6">
    <source>
        <dbReference type="EMBL" id="GGI06414.1"/>
    </source>
</evidence>
<dbReference type="InterPro" id="IPR029044">
    <property type="entry name" value="Nucleotide-diphossugar_trans"/>
</dbReference>
<dbReference type="EC" id="2.7.7.105" evidence="5"/>
<sequence length="214" mass="21498">MSPPTVALVPLRAPGTGKTRLAATLSPQQRAALAGAMLADVCATLAAAPVDRLLVVAGGDAAAAAASALGAEVVHDPPGTRGLDAALRHAQGALEGNPALLVVPADLPRLTVADVRAVLDVDADVVVAPTDDGGTGALLRRPGSILPTAYGPFSARRHRAEARRRGLDVVTVRRAGFAADVDTAGDLESLATGPLGPATRAVLVGWSRREAEAG</sequence>
<dbReference type="Proteomes" id="UP000650511">
    <property type="component" value="Unassembled WGS sequence"/>
</dbReference>
<dbReference type="PANTHER" id="PTHR40392:SF1">
    <property type="entry name" value="2-PHOSPHO-L-LACTATE GUANYLYLTRANSFERASE"/>
    <property type="match status" value="1"/>
</dbReference>
<evidence type="ECO:0000256" key="5">
    <source>
        <dbReference type="HAMAP-Rule" id="MF_02114"/>
    </source>
</evidence>
<dbReference type="GO" id="GO:0005525">
    <property type="term" value="F:GTP binding"/>
    <property type="evidence" value="ECO:0007669"/>
    <property type="project" value="UniProtKB-KW"/>
</dbReference>
<accession>A0A8J3AEL9</accession>
<dbReference type="Pfam" id="PF01983">
    <property type="entry name" value="CofC"/>
    <property type="match status" value="1"/>
</dbReference>
<keyword evidence="2 5" id="KW-0548">Nucleotidyltransferase</keyword>
<dbReference type="InterPro" id="IPR002835">
    <property type="entry name" value="CofC"/>
</dbReference>
<evidence type="ECO:0000256" key="4">
    <source>
        <dbReference type="ARBA" id="ARBA00023134"/>
    </source>
</evidence>
<keyword evidence="4 5" id="KW-0342">GTP-binding</keyword>
<comment type="pathway">
    <text evidence="5">Cofactor biosynthesis; coenzyme F420 biosynthesis.</text>
</comment>
<dbReference type="OrthoDB" id="5244902at2"/>
<gene>
    <name evidence="5" type="primary">fbiD</name>
    <name evidence="6" type="ORF">GCM10011354_18970</name>
</gene>
<comment type="similarity">
    <text evidence="5">Belongs to the CofC family.</text>
</comment>
<feature type="binding site" evidence="5">
    <location>
        <position position="151"/>
    </location>
    <ligand>
        <name>phosphoenolpyruvate</name>
        <dbReference type="ChEBI" id="CHEBI:58702"/>
    </ligand>
</feature>
<reference evidence="6" key="1">
    <citation type="journal article" date="2014" name="Int. J. Syst. Evol. Microbiol.">
        <title>Complete genome sequence of Corynebacterium casei LMG S-19264T (=DSM 44701T), isolated from a smear-ripened cheese.</title>
        <authorList>
            <consortium name="US DOE Joint Genome Institute (JGI-PGF)"/>
            <person name="Walter F."/>
            <person name="Albersmeier A."/>
            <person name="Kalinowski J."/>
            <person name="Ruckert C."/>
        </authorList>
    </citation>
    <scope>NUCLEOTIDE SEQUENCE</scope>
    <source>
        <strain evidence="6">CGMCC 1.14988</strain>
    </source>
</reference>
<dbReference type="SUPFAM" id="SSF53448">
    <property type="entry name" value="Nucleotide-diphospho-sugar transferases"/>
    <property type="match status" value="1"/>
</dbReference>
<protein>
    <recommendedName>
        <fullName evidence="5">Phosphoenolpyruvate guanylyltransferase</fullName>
        <shortName evidence="5">PEP guanylyltransferase</shortName>
        <ecNumber evidence="5">2.7.7.105</ecNumber>
    </recommendedName>
</protein>
<dbReference type="PANTHER" id="PTHR40392">
    <property type="entry name" value="2-PHOSPHO-L-LACTATE GUANYLYLTRANSFERASE"/>
    <property type="match status" value="1"/>
</dbReference>
<organism evidence="6 7">
    <name type="scientific">Egicoccus halophilus</name>
    <dbReference type="NCBI Taxonomy" id="1670830"/>
    <lineage>
        <taxon>Bacteria</taxon>
        <taxon>Bacillati</taxon>
        <taxon>Actinomycetota</taxon>
        <taxon>Nitriliruptoria</taxon>
        <taxon>Egicoccales</taxon>
        <taxon>Egicoccaceae</taxon>
        <taxon>Egicoccus</taxon>
    </lineage>
</organism>
<evidence type="ECO:0000256" key="1">
    <source>
        <dbReference type="ARBA" id="ARBA00022679"/>
    </source>
</evidence>
<dbReference type="RefSeq" id="WP_130650545.1">
    <property type="nucleotide sequence ID" value="NZ_BMHA01000006.1"/>
</dbReference>
<comment type="catalytic activity">
    <reaction evidence="5">
        <text>phosphoenolpyruvate + GTP + H(+) = enolpyruvoyl-2-diphospho-5'-guanosine + diphosphate</text>
        <dbReference type="Rhea" id="RHEA:30519"/>
        <dbReference type="ChEBI" id="CHEBI:15378"/>
        <dbReference type="ChEBI" id="CHEBI:33019"/>
        <dbReference type="ChEBI" id="CHEBI:37565"/>
        <dbReference type="ChEBI" id="CHEBI:58702"/>
        <dbReference type="ChEBI" id="CHEBI:143701"/>
        <dbReference type="EC" id="2.7.7.105"/>
    </reaction>
</comment>
<dbReference type="NCBIfam" id="TIGR03552">
    <property type="entry name" value="F420_cofC"/>
    <property type="match status" value="1"/>
</dbReference>
<dbReference type="EMBL" id="BMHA01000006">
    <property type="protein sequence ID" value="GGI06414.1"/>
    <property type="molecule type" value="Genomic_DNA"/>
</dbReference>
<keyword evidence="1 5" id="KW-0808">Transferase</keyword>
<dbReference type="Gene3D" id="3.90.550.10">
    <property type="entry name" value="Spore Coat Polysaccharide Biosynthesis Protein SpsA, Chain A"/>
    <property type="match status" value="1"/>
</dbReference>